<dbReference type="Proteomes" id="UP000053105">
    <property type="component" value="Unassembled WGS sequence"/>
</dbReference>
<feature type="region of interest" description="Disordered" evidence="1">
    <location>
        <begin position="190"/>
        <end position="239"/>
    </location>
</feature>
<evidence type="ECO:0000313" key="3">
    <source>
        <dbReference type="Proteomes" id="UP000053105"/>
    </source>
</evidence>
<protein>
    <submittedName>
        <fullName evidence="2">Uncharacterized protein</fullName>
    </submittedName>
</protein>
<evidence type="ECO:0000313" key="2">
    <source>
        <dbReference type="EMBL" id="KOX79983.1"/>
    </source>
</evidence>
<organism evidence="2 3">
    <name type="scientific">Melipona quadrifasciata</name>
    <dbReference type="NCBI Taxonomy" id="166423"/>
    <lineage>
        <taxon>Eukaryota</taxon>
        <taxon>Metazoa</taxon>
        <taxon>Ecdysozoa</taxon>
        <taxon>Arthropoda</taxon>
        <taxon>Hexapoda</taxon>
        <taxon>Insecta</taxon>
        <taxon>Pterygota</taxon>
        <taxon>Neoptera</taxon>
        <taxon>Endopterygota</taxon>
        <taxon>Hymenoptera</taxon>
        <taxon>Apocrita</taxon>
        <taxon>Aculeata</taxon>
        <taxon>Apoidea</taxon>
        <taxon>Anthophila</taxon>
        <taxon>Apidae</taxon>
        <taxon>Melipona</taxon>
    </lineage>
</organism>
<sequence length="239" mass="26154">MTFSLVFDLWYPGNAAMTSSGDPSPVGYHPLPSGKDSKQAAAGHRVPSLAAALGRRKFFFDPLRTRPMRQSTHAPAFVLTETHARRYVGTRHIESPVTVSGDTAVVSGGPKLETHLLTSAYFPPVPAVRIARTQPALLTPATSSTSTFTQTKTKTDSNIGRRRKERFRSSRLTEKEAKTCSSSCDRVLADKGERRRTKANEDEAFEEKKKRARNPTPLRGPGYEEALNVAEGEGSASHT</sequence>
<dbReference type="AlphaFoldDB" id="A0A0M9ABP3"/>
<name>A0A0M9ABP3_9HYME</name>
<reference evidence="2 3" key="1">
    <citation type="submission" date="2015-07" db="EMBL/GenBank/DDBJ databases">
        <title>The genome of Melipona quadrifasciata.</title>
        <authorList>
            <person name="Pan H."/>
            <person name="Kapheim K."/>
        </authorList>
    </citation>
    <scope>NUCLEOTIDE SEQUENCE [LARGE SCALE GENOMIC DNA]</scope>
    <source>
        <strain evidence="2">0111107301</strain>
        <tissue evidence="2">Whole body</tissue>
    </source>
</reference>
<evidence type="ECO:0000256" key="1">
    <source>
        <dbReference type="SAM" id="MobiDB-lite"/>
    </source>
</evidence>
<feature type="region of interest" description="Disordered" evidence="1">
    <location>
        <begin position="21"/>
        <end position="45"/>
    </location>
</feature>
<feature type="compositionally biased region" description="Basic and acidic residues" evidence="1">
    <location>
        <begin position="190"/>
        <end position="209"/>
    </location>
</feature>
<feature type="compositionally biased region" description="Low complexity" evidence="1">
    <location>
        <begin position="142"/>
        <end position="152"/>
    </location>
</feature>
<accession>A0A0M9ABP3</accession>
<feature type="region of interest" description="Disordered" evidence="1">
    <location>
        <begin position="142"/>
        <end position="174"/>
    </location>
</feature>
<dbReference type="EMBL" id="KQ435709">
    <property type="protein sequence ID" value="KOX79983.1"/>
    <property type="molecule type" value="Genomic_DNA"/>
</dbReference>
<gene>
    <name evidence="2" type="ORF">WN51_06395</name>
</gene>
<proteinExistence type="predicted"/>
<dbReference type="OrthoDB" id="10618463at2759"/>
<keyword evidence="3" id="KW-1185">Reference proteome</keyword>